<dbReference type="AlphaFoldDB" id="A0AAE8NAY0"/>
<proteinExistence type="predicted"/>
<gene>
    <name evidence="1" type="ORF">NCTC10661_01131</name>
</gene>
<evidence type="ECO:0000313" key="2">
    <source>
        <dbReference type="Proteomes" id="UP000250416"/>
    </source>
</evidence>
<dbReference type="Proteomes" id="UP000250416">
    <property type="component" value="Unassembled WGS sequence"/>
</dbReference>
<reference evidence="1 2" key="1">
    <citation type="submission" date="2018-06" db="EMBL/GenBank/DDBJ databases">
        <authorList>
            <consortium name="Pathogen Informatics"/>
            <person name="Doyle S."/>
        </authorList>
    </citation>
    <scope>NUCLEOTIDE SEQUENCE [LARGE SCALE GENOMIC DNA]</scope>
    <source>
        <strain evidence="1 2">NCTC10661</strain>
    </source>
</reference>
<evidence type="ECO:0000313" key="1">
    <source>
        <dbReference type="EMBL" id="SPV15880.1"/>
    </source>
</evidence>
<sequence length="32" mass="3631">MREMVYFTRGTVVPGIRYFDIVSVTSLTASHP</sequence>
<organism evidence="1 2">
    <name type="scientific">Burkholderia cepacia</name>
    <name type="common">Pseudomonas cepacia</name>
    <dbReference type="NCBI Taxonomy" id="292"/>
    <lineage>
        <taxon>Bacteria</taxon>
        <taxon>Pseudomonadati</taxon>
        <taxon>Pseudomonadota</taxon>
        <taxon>Betaproteobacteria</taxon>
        <taxon>Burkholderiales</taxon>
        <taxon>Burkholderiaceae</taxon>
        <taxon>Burkholderia</taxon>
        <taxon>Burkholderia cepacia complex</taxon>
    </lineage>
</organism>
<comment type="caution">
    <text evidence="1">The sequence shown here is derived from an EMBL/GenBank/DDBJ whole genome shotgun (WGS) entry which is preliminary data.</text>
</comment>
<dbReference type="EMBL" id="UARD01000004">
    <property type="protein sequence ID" value="SPV15880.1"/>
    <property type="molecule type" value="Genomic_DNA"/>
</dbReference>
<accession>A0AAE8NAY0</accession>
<name>A0AAE8NAY0_BURCE</name>
<protein>
    <submittedName>
        <fullName evidence="1">Uncharacterized protein</fullName>
    </submittedName>
</protein>